<keyword evidence="2" id="KW-1185">Reference proteome</keyword>
<gene>
    <name evidence="1" type="ORF">SLEP1_g51090</name>
</gene>
<protein>
    <submittedName>
        <fullName evidence="1">Uncharacterized protein</fullName>
    </submittedName>
</protein>
<reference evidence="1 2" key="1">
    <citation type="journal article" date="2021" name="Commun. Biol.">
        <title>The genome of Shorea leprosula (Dipterocarpaceae) highlights the ecological relevance of drought in aseasonal tropical rainforests.</title>
        <authorList>
            <person name="Ng K.K.S."/>
            <person name="Kobayashi M.J."/>
            <person name="Fawcett J.A."/>
            <person name="Hatakeyama M."/>
            <person name="Paape T."/>
            <person name="Ng C.H."/>
            <person name="Ang C.C."/>
            <person name="Tnah L.H."/>
            <person name="Lee C.T."/>
            <person name="Nishiyama T."/>
            <person name="Sese J."/>
            <person name="O'Brien M.J."/>
            <person name="Copetti D."/>
            <person name="Mohd Noor M.I."/>
            <person name="Ong R.C."/>
            <person name="Putra M."/>
            <person name="Sireger I.Z."/>
            <person name="Indrioko S."/>
            <person name="Kosugi Y."/>
            <person name="Izuno A."/>
            <person name="Isagi Y."/>
            <person name="Lee S.L."/>
            <person name="Shimizu K.K."/>
        </authorList>
    </citation>
    <scope>NUCLEOTIDE SEQUENCE [LARGE SCALE GENOMIC DNA]</scope>
    <source>
        <strain evidence="1">214</strain>
    </source>
</reference>
<evidence type="ECO:0000313" key="2">
    <source>
        <dbReference type="Proteomes" id="UP001054252"/>
    </source>
</evidence>
<comment type="caution">
    <text evidence="1">The sequence shown here is derived from an EMBL/GenBank/DDBJ whole genome shotgun (WGS) entry which is preliminary data.</text>
</comment>
<dbReference type="PANTHER" id="PTHR34570">
    <property type="entry name" value="OS03G0593100 PROTEIN"/>
    <property type="match status" value="1"/>
</dbReference>
<evidence type="ECO:0000313" key="1">
    <source>
        <dbReference type="EMBL" id="GKV43842.1"/>
    </source>
</evidence>
<dbReference type="AlphaFoldDB" id="A0AAV5M5N0"/>
<dbReference type="Proteomes" id="UP001054252">
    <property type="component" value="Unassembled WGS sequence"/>
</dbReference>
<dbReference type="PANTHER" id="PTHR34570:SF12">
    <property type="entry name" value="EXPRESSED PROTEIN"/>
    <property type="match status" value="1"/>
</dbReference>
<name>A0AAV5M5N0_9ROSI</name>
<dbReference type="EMBL" id="BPVZ01000173">
    <property type="protein sequence ID" value="GKV43842.1"/>
    <property type="molecule type" value="Genomic_DNA"/>
</dbReference>
<proteinExistence type="predicted"/>
<accession>A0AAV5M5N0</accession>
<organism evidence="1 2">
    <name type="scientific">Rubroshorea leprosula</name>
    <dbReference type="NCBI Taxonomy" id="152421"/>
    <lineage>
        <taxon>Eukaryota</taxon>
        <taxon>Viridiplantae</taxon>
        <taxon>Streptophyta</taxon>
        <taxon>Embryophyta</taxon>
        <taxon>Tracheophyta</taxon>
        <taxon>Spermatophyta</taxon>
        <taxon>Magnoliopsida</taxon>
        <taxon>eudicotyledons</taxon>
        <taxon>Gunneridae</taxon>
        <taxon>Pentapetalae</taxon>
        <taxon>rosids</taxon>
        <taxon>malvids</taxon>
        <taxon>Malvales</taxon>
        <taxon>Dipterocarpaceae</taxon>
        <taxon>Rubroshorea</taxon>
    </lineage>
</organism>
<sequence>MDRQTDPTVFHSSIALLQERFRQLERAKEMRQEKELSRLLSESKQINAAMPHVPSRSFFHSELMLQPELPLQSTLYSEANMHMQNKHTQVQANQTPILENLWSRDTVMHKTNFDDSDVDTSLHL</sequence>